<keyword evidence="3" id="KW-0378">Hydrolase</keyword>
<feature type="compositionally biased region" description="Low complexity" evidence="1">
    <location>
        <begin position="142"/>
        <end position="151"/>
    </location>
</feature>
<evidence type="ECO:0000313" key="3">
    <source>
        <dbReference type="EMBL" id="MBE7699905.1"/>
    </source>
</evidence>
<proteinExistence type="predicted"/>
<protein>
    <submittedName>
        <fullName evidence="3">Alpha/beta hydrolase</fullName>
    </submittedName>
</protein>
<sequence>MSDGEDRSVRGSPARTPRTAAGREGGSGPEAGAAGRDAAAAGPDAGGDANRGGGTDRGDANRGGDPNRGGDRDDAVEPRADVVARRPSPAGPRGDDPRPAGSAGSHEWTGSARVAGARRRARGASPRTLTLASLRSPLSVDAPSSPARPRTPSTPRPRPQRGRWEEDVLGPDYRRLTLTLTPDDEGDVVATLVRYDPPTDEAVRPVRAVLYVHGWSDYFFQTELAEYWHSQGAAFFALDLRKYGRSLRPHQTPGYMEHLHEYDEDLETALAVIHTELGTHAAVMLNGHSTGGLTGVLWANRNPGRLRGLVLNSPWLELQGSSTVRTVSTPAIRQLARFQPKAPLPNIDAGYYARTLRDLESGGWEFNPAWRPVPSFAVRAGWLRGIIEGHATVAAGLSVACPIIVLTSDRTIISPRWSEDMRQADIVLDVELLARRAPHLGPVVTIARIPGGIHDLTLSRPAPRARYYAEITRWLAGYGWS</sequence>
<comment type="caution">
    <text evidence="3">The sequence shown here is derived from an EMBL/GenBank/DDBJ whole genome shotgun (WGS) entry which is preliminary data.</text>
</comment>
<evidence type="ECO:0000313" key="4">
    <source>
        <dbReference type="Proteomes" id="UP000822993"/>
    </source>
</evidence>
<dbReference type="Gene3D" id="3.40.50.1820">
    <property type="entry name" value="alpha/beta hydrolase"/>
    <property type="match status" value="1"/>
</dbReference>
<evidence type="ECO:0000256" key="1">
    <source>
        <dbReference type="SAM" id="MobiDB-lite"/>
    </source>
</evidence>
<feature type="region of interest" description="Disordered" evidence="1">
    <location>
        <begin position="1"/>
        <end position="168"/>
    </location>
</feature>
<dbReference type="SUPFAM" id="SSF53474">
    <property type="entry name" value="alpha/beta-Hydrolases"/>
    <property type="match status" value="1"/>
</dbReference>
<name>A0A9D5U8L1_9CELL</name>
<dbReference type="Proteomes" id="UP000822993">
    <property type="component" value="Unassembled WGS sequence"/>
</dbReference>
<dbReference type="GO" id="GO:0016787">
    <property type="term" value="F:hydrolase activity"/>
    <property type="evidence" value="ECO:0007669"/>
    <property type="project" value="UniProtKB-KW"/>
</dbReference>
<feature type="compositionally biased region" description="Low complexity" evidence="1">
    <location>
        <begin position="30"/>
        <end position="48"/>
    </location>
</feature>
<evidence type="ECO:0000259" key="2">
    <source>
        <dbReference type="Pfam" id="PF12146"/>
    </source>
</evidence>
<keyword evidence="4" id="KW-1185">Reference proteome</keyword>
<dbReference type="AlphaFoldDB" id="A0A9D5U8L1"/>
<gene>
    <name evidence="3" type="ORF">H9623_06230</name>
</gene>
<feature type="compositionally biased region" description="Basic and acidic residues" evidence="1">
    <location>
        <begin position="68"/>
        <end position="84"/>
    </location>
</feature>
<dbReference type="InterPro" id="IPR051044">
    <property type="entry name" value="MAG_DAG_Lipase"/>
</dbReference>
<feature type="domain" description="Serine aminopeptidase S33" evidence="2">
    <location>
        <begin position="205"/>
        <end position="410"/>
    </location>
</feature>
<dbReference type="PANTHER" id="PTHR11614">
    <property type="entry name" value="PHOSPHOLIPASE-RELATED"/>
    <property type="match status" value="1"/>
</dbReference>
<dbReference type="InterPro" id="IPR029058">
    <property type="entry name" value="AB_hydrolase_fold"/>
</dbReference>
<dbReference type="Pfam" id="PF12146">
    <property type="entry name" value="Hydrolase_4"/>
    <property type="match status" value="1"/>
</dbReference>
<dbReference type="InterPro" id="IPR022742">
    <property type="entry name" value="Hydrolase_4"/>
</dbReference>
<reference evidence="3 4" key="1">
    <citation type="submission" date="2020-08" db="EMBL/GenBank/DDBJ databases">
        <title>A Genomic Blueprint of the Chicken Gut Microbiome.</title>
        <authorList>
            <person name="Gilroy R."/>
            <person name="Ravi A."/>
            <person name="Getino M."/>
            <person name="Pursley I."/>
            <person name="Horton D.L."/>
            <person name="Alikhan N.-F."/>
            <person name="Baker D."/>
            <person name="Gharbi K."/>
            <person name="Hall N."/>
            <person name="Watson M."/>
            <person name="Adriaenssens E.M."/>
            <person name="Foster-Nyarko E."/>
            <person name="Jarju S."/>
            <person name="Secka A."/>
            <person name="Antonio M."/>
            <person name="Oren A."/>
            <person name="Chaudhuri R."/>
            <person name="La Ragione R.M."/>
            <person name="Hildebrand F."/>
            <person name="Pallen M.J."/>
        </authorList>
    </citation>
    <scope>NUCLEOTIDE SEQUENCE [LARGE SCALE GENOMIC DNA]</scope>
    <source>
        <strain evidence="3 4">Sa1BUA8</strain>
    </source>
</reference>
<organism evidence="3 4">
    <name type="scientific">Oerskovia douganii</name>
    <dbReference type="NCBI Taxonomy" id="2762210"/>
    <lineage>
        <taxon>Bacteria</taxon>
        <taxon>Bacillati</taxon>
        <taxon>Actinomycetota</taxon>
        <taxon>Actinomycetes</taxon>
        <taxon>Micrococcales</taxon>
        <taxon>Cellulomonadaceae</taxon>
        <taxon>Oerskovia</taxon>
    </lineage>
</organism>
<dbReference type="EMBL" id="JACSPN010000005">
    <property type="protein sequence ID" value="MBE7699905.1"/>
    <property type="molecule type" value="Genomic_DNA"/>
</dbReference>
<accession>A0A9D5U8L1</accession>